<sequence length="1567" mass="181042">MELEALKPSKVIFMTHVPDAILDKRLMRQHFSMFGTVRRVSIDKESACCSICFLTNEAAHKAFLEGTVMDNYKLKIMLGTSSGPSVNEKTEPLRDNQTYDDLDMTYLDDNNDVFVSDDIPDIDDDKSEKELFKMKKKIIRDLHQEKGESSKDALRKTRKVSNLKDSKLFKKPSSATVTSADMSKVRSLKKKYEMLELRDKLYREKLKATKINVNSGTCPDMCPEKERIMRAYRKLWAPYEVKPGMSRLAPELAVKEYSRSSANQEEPLPHELRPEPVLTFTMNYLILNIMPKIELPDANISQWYDFLWDRLRGIRKDIVQQQLCSVETATIIEQCARFHILCFDRFCGEDSSIFDEKINTENLNNCLQSLIHMYDDLNAQGLTCPNEPEFRAYEILLKLDRGDIIWEFQQLSPCLQTAPEILFALRVFSAFNNNLYSQFFKLIKQTTYLNACLLQRNVSFVRSRALHGITKAFCRPQDQSFKSASSYIKDSLKFDTDNDVLDFCSAHGMLLTDDEDLTIGKNEFSMPTSVSSCLATSLNMIKVKRALLPVTIAGPAGIPQEVSHKVHSSFDSEGNLTSLARNAVDQTNKLRKDFGVVVDNIPHIEINENMLSDYAKEIESPKSNSGNNSAGVSNVYSNKPDNKPVETSSEIFKTNPFQKEIFKTNPFPKEGDNVLFSKSTGGLFKTIDNSSQNKPQTSSIETRNDSDSNLFKKPFPMTSRFSTQPNDSNLFAKPYSNISQTSSSRSNSFLKNVESTIHEKAIDGQFSKPVVTDENLFKKPAATNLFTKPSESNLFTKQPFMGSSDLFKKAITDSNNTDNTTSSSRLFQNVVTNASSDLFSKVTIPNQIPGTNVTIFGNKMSNEPSNIADKFNTNAFGKPVEPLFQRPSTFSEFMKPSGSFKESSTKDENSSFNFLQKVSEIKSTSQNISPIKNSGFENSFELFVKESNQQARKRAADNDQEENRVKEFEALQKEKEKRRLIELEQQAQKEMEMQKQKEKELEMKRQEEMKLKREREIEMEKQRQLKEQIQKRLEEERQRELEEEKLRQIEIEKQREWEMNVKQEVIDKKVEYEFQIAMNNLAKAQKKKNKEHEQAMIQMRKERELRKLRKIVKKKIKFIHAKKCIRKWKDRVKRLKINKLEFPEVVLASIENHTAVWGSIKELRNHAPFQIKERYETIEEVTKDPLLSNDNLYLGTGLMQILKQNIVRPRFTKLTSHASTPLVWKVSFHLPLLPPEFSPVETQLSEFLCKLCYDNKLSLGECECLKMNTFTLYTSYQLVQGYGHEKTARQLLGSTLYMFVLSEHWETLGESYARFQASLDILNTDTEVVLLIYRSHYTTEQVLHEFNLTDSTGISCIKWNSAADVSHSIYSMFRSYFSTQHPTLCYENLSQFLSNEIEAVIQEVTDDKLYNPNDLIHIYNTLLSKLCLIIEDISLAPEFNTVLFKDSTTVVVINNNPEELDSFVTKLSLPQFKKWPLIRINKLKKLLKHFCAVIDRSGRNELFTIVMRLLNPPKDNLEQYLTRVNWSKILLPCFLWHLRGNMNALNNAYLFYNRENVKFELRSHWWV</sequence>
<evidence type="ECO:0000256" key="2">
    <source>
        <dbReference type="PROSITE-ProRule" id="PRU00176"/>
    </source>
</evidence>
<evidence type="ECO:0000259" key="5">
    <source>
        <dbReference type="PROSITE" id="PS50102"/>
    </source>
</evidence>
<dbReference type="Gene3D" id="3.30.70.330">
    <property type="match status" value="1"/>
</dbReference>
<keyword evidence="1 2" id="KW-0694">RNA-binding</keyword>
<proteinExistence type="predicted"/>
<feature type="compositionally biased region" description="Low complexity" evidence="4">
    <location>
        <begin position="623"/>
        <end position="638"/>
    </location>
</feature>
<dbReference type="InterPro" id="IPR005062">
    <property type="entry name" value="SAC3/GANP/THP3_conserved"/>
</dbReference>
<evidence type="ECO:0000313" key="6">
    <source>
        <dbReference type="EMBL" id="CAG6607231.1"/>
    </source>
</evidence>
<evidence type="ECO:0000256" key="1">
    <source>
        <dbReference type="ARBA" id="ARBA00022884"/>
    </source>
</evidence>
<dbReference type="PROSITE" id="PS50102">
    <property type="entry name" value="RRM"/>
    <property type="match status" value="1"/>
</dbReference>
<keyword evidence="3" id="KW-0175">Coiled coil</keyword>
<dbReference type="GO" id="GO:0006406">
    <property type="term" value="P:mRNA export from nucleus"/>
    <property type="evidence" value="ECO:0007669"/>
    <property type="project" value="TreeGrafter"/>
</dbReference>
<dbReference type="GO" id="GO:0003723">
    <property type="term" value="F:RNA binding"/>
    <property type="evidence" value="ECO:0007669"/>
    <property type="project" value="UniProtKB-UniRule"/>
</dbReference>
<dbReference type="PANTHER" id="PTHR12436">
    <property type="entry name" value="80 KDA MCM3-ASSOCIATED PROTEIN"/>
    <property type="match status" value="1"/>
</dbReference>
<dbReference type="PANTHER" id="PTHR12436:SF3">
    <property type="entry name" value="GERMINAL-CENTER ASSOCIATED NUCLEAR PROTEIN"/>
    <property type="match status" value="1"/>
</dbReference>
<feature type="compositionally biased region" description="Polar residues" evidence="4">
    <location>
        <begin position="719"/>
        <end position="729"/>
    </location>
</feature>
<dbReference type="InterPro" id="IPR045107">
    <property type="entry name" value="SAC3/GANP/THP3"/>
</dbReference>
<feature type="compositionally biased region" description="Polar residues" evidence="4">
    <location>
        <begin position="687"/>
        <end position="701"/>
    </location>
</feature>
<reference evidence="6" key="1">
    <citation type="submission" date="2021-05" db="EMBL/GenBank/DDBJ databases">
        <authorList>
            <person name="Alioto T."/>
            <person name="Alioto T."/>
            <person name="Gomez Garrido J."/>
        </authorList>
    </citation>
    <scope>NUCLEOTIDE SEQUENCE</scope>
</reference>
<dbReference type="SUPFAM" id="SSF54928">
    <property type="entry name" value="RNA-binding domain, RBD"/>
    <property type="match status" value="1"/>
</dbReference>
<feature type="region of interest" description="Disordered" evidence="4">
    <location>
        <begin position="618"/>
        <end position="651"/>
    </location>
</feature>
<dbReference type="SMART" id="SM00360">
    <property type="entry name" value="RRM"/>
    <property type="match status" value="1"/>
</dbReference>
<feature type="region of interest" description="Disordered" evidence="4">
    <location>
        <begin position="685"/>
        <end position="744"/>
    </location>
</feature>
<dbReference type="Pfam" id="PF03399">
    <property type="entry name" value="SAC3_GANP"/>
    <property type="match status" value="1"/>
</dbReference>
<feature type="coiled-coil region" evidence="3">
    <location>
        <begin position="958"/>
        <end position="1052"/>
    </location>
</feature>
<dbReference type="InterPro" id="IPR035979">
    <property type="entry name" value="RBD_domain_sf"/>
</dbReference>
<dbReference type="Gene3D" id="1.25.40.990">
    <property type="match status" value="1"/>
</dbReference>
<accession>A0A8D8LKZ2</accession>
<organism evidence="6">
    <name type="scientific">Cacopsylla melanoneura</name>
    <dbReference type="NCBI Taxonomy" id="428564"/>
    <lineage>
        <taxon>Eukaryota</taxon>
        <taxon>Metazoa</taxon>
        <taxon>Ecdysozoa</taxon>
        <taxon>Arthropoda</taxon>
        <taxon>Hexapoda</taxon>
        <taxon>Insecta</taxon>
        <taxon>Pterygota</taxon>
        <taxon>Neoptera</taxon>
        <taxon>Paraneoptera</taxon>
        <taxon>Hemiptera</taxon>
        <taxon>Sternorrhyncha</taxon>
        <taxon>Psylloidea</taxon>
        <taxon>Psyllidae</taxon>
        <taxon>Psyllinae</taxon>
        <taxon>Cacopsylla</taxon>
    </lineage>
</organism>
<protein>
    <submittedName>
        <fullName evidence="6">Protein xmas-2</fullName>
    </submittedName>
</protein>
<dbReference type="GO" id="GO:0070390">
    <property type="term" value="C:transcription export complex 2"/>
    <property type="evidence" value="ECO:0007669"/>
    <property type="project" value="TreeGrafter"/>
</dbReference>
<dbReference type="GO" id="GO:0005737">
    <property type="term" value="C:cytoplasm"/>
    <property type="evidence" value="ECO:0007669"/>
    <property type="project" value="TreeGrafter"/>
</dbReference>
<dbReference type="InterPro" id="IPR012677">
    <property type="entry name" value="Nucleotide-bd_a/b_plait_sf"/>
</dbReference>
<dbReference type="InterPro" id="IPR000504">
    <property type="entry name" value="RRM_dom"/>
</dbReference>
<evidence type="ECO:0000256" key="3">
    <source>
        <dbReference type="SAM" id="Coils"/>
    </source>
</evidence>
<dbReference type="EMBL" id="HBUF01007206">
    <property type="protein sequence ID" value="CAG6607231.1"/>
    <property type="molecule type" value="Transcribed_RNA"/>
</dbReference>
<feature type="domain" description="RRM" evidence="5">
    <location>
        <begin position="10"/>
        <end position="81"/>
    </location>
</feature>
<evidence type="ECO:0000256" key="4">
    <source>
        <dbReference type="SAM" id="MobiDB-lite"/>
    </source>
</evidence>
<name>A0A8D8LKZ2_9HEMI</name>